<dbReference type="InterPro" id="IPR006598">
    <property type="entry name" value="CAP10"/>
</dbReference>
<dbReference type="SMART" id="SM00672">
    <property type="entry name" value="CAP10"/>
    <property type="match status" value="1"/>
</dbReference>
<evidence type="ECO:0000256" key="1">
    <source>
        <dbReference type="ARBA" id="ARBA00004319"/>
    </source>
</evidence>
<name>A0A0M3K5K2_ANISI</name>
<evidence type="ECO:0000256" key="2">
    <source>
        <dbReference type="ARBA" id="ARBA00010118"/>
    </source>
</evidence>
<comment type="similarity">
    <text evidence="2">Belongs to the glycosyltransferase 90 family.</text>
</comment>
<keyword evidence="7" id="KW-1185">Reference proteome</keyword>
<dbReference type="Pfam" id="PF05686">
    <property type="entry name" value="Glyco_transf_90"/>
    <property type="match status" value="2"/>
</dbReference>
<comment type="function">
    <text evidence="4">Protein O-glucosyltransferase. Catalyzes the reaction that attaches glucose through an O-glycosidic linkage to a conserved serine residue found in the consensus sequence C-X-S-X-[PA]-C in epidermal growth factor-like repeats. Regulates Notch signaling by glucosylating Notch in the ER, glucosylation is required for the correct folding and cleavage of Notch.</text>
</comment>
<dbReference type="PANTHER" id="PTHR12203:SF35">
    <property type="entry name" value="PROTEIN O-GLUCOSYLTRANSFERASE 1"/>
    <property type="match status" value="1"/>
</dbReference>
<dbReference type="OrthoDB" id="202415at2759"/>
<dbReference type="EMBL" id="UYRR01032462">
    <property type="protein sequence ID" value="VDK55720.1"/>
    <property type="molecule type" value="Genomic_DNA"/>
</dbReference>
<evidence type="ECO:0000313" key="8">
    <source>
        <dbReference type="WBParaSite" id="ASIM_0001624301-mRNA-1"/>
    </source>
</evidence>
<evidence type="ECO:0000313" key="6">
    <source>
        <dbReference type="EMBL" id="VDK55720.1"/>
    </source>
</evidence>
<proteinExistence type="inferred from homology"/>
<organism evidence="8">
    <name type="scientific">Anisakis simplex</name>
    <name type="common">Herring worm</name>
    <dbReference type="NCBI Taxonomy" id="6269"/>
    <lineage>
        <taxon>Eukaryota</taxon>
        <taxon>Metazoa</taxon>
        <taxon>Ecdysozoa</taxon>
        <taxon>Nematoda</taxon>
        <taxon>Chromadorea</taxon>
        <taxon>Rhabditida</taxon>
        <taxon>Spirurina</taxon>
        <taxon>Ascaridomorpha</taxon>
        <taxon>Ascaridoidea</taxon>
        <taxon>Anisakidae</taxon>
        <taxon>Anisakis</taxon>
        <taxon>Anisakis simplex complex</taxon>
    </lineage>
</organism>
<feature type="domain" description="Glycosyl transferase CAP10" evidence="5">
    <location>
        <begin position="1"/>
        <end position="149"/>
    </location>
</feature>
<sequence length="160" mass="18963">KADDIEWNQRKSIAFFRGSRTNAVRDRLILLARRSPSQLDARYTKNQAWRSVKDTLGEEPAKEVPFEEHCNYKYLLNLAGVAASFRLRHLLLCGSVVLNVGHEWIEFFYDRIIVKNRGRSFVESHLRVDDVLCYWRLLLKNYSKLITYRIQRVSSFKRIL</sequence>
<reference evidence="6 7" key="2">
    <citation type="submission" date="2018-11" db="EMBL/GenBank/DDBJ databases">
        <authorList>
            <consortium name="Pathogen Informatics"/>
        </authorList>
    </citation>
    <scope>NUCLEOTIDE SEQUENCE [LARGE SCALE GENOMIC DNA]</scope>
</reference>
<dbReference type="GO" id="GO:0005788">
    <property type="term" value="C:endoplasmic reticulum lumen"/>
    <property type="evidence" value="ECO:0007669"/>
    <property type="project" value="UniProtKB-SubCell"/>
</dbReference>
<dbReference type="InterPro" id="IPR051091">
    <property type="entry name" value="O-Glucosyltr/Glycosyltrsf_90"/>
</dbReference>
<protein>
    <submittedName>
        <fullName evidence="8">CAP10 domain-containing protein</fullName>
    </submittedName>
</protein>
<evidence type="ECO:0000313" key="7">
    <source>
        <dbReference type="Proteomes" id="UP000267096"/>
    </source>
</evidence>
<gene>
    <name evidence="6" type="ORF">ASIM_LOCUS15650</name>
</gene>
<keyword evidence="3" id="KW-0808">Transferase</keyword>
<evidence type="ECO:0000256" key="3">
    <source>
        <dbReference type="ARBA" id="ARBA00022679"/>
    </source>
</evidence>
<dbReference type="GO" id="GO:0035251">
    <property type="term" value="F:UDP-glucosyltransferase activity"/>
    <property type="evidence" value="ECO:0007669"/>
    <property type="project" value="TreeGrafter"/>
</dbReference>
<dbReference type="GO" id="GO:0035252">
    <property type="term" value="F:UDP-xylosyltransferase activity"/>
    <property type="evidence" value="ECO:0007669"/>
    <property type="project" value="TreeGrafter"/>
</dbReference>
<accession>A0A0M3K5K2</accession>
<dbReference type="Proteomes" id="UP000267096">
    <property type="component" value="Unassembled WGS sequence"/>
</dbReference>
<dbReference type="WBParaSite" id="ASIM_0001624301-mRNA-1">
    <property type="protein sequence ID" value="ASIM_0001624301-mRNA-1"/>
    <property type="gene ID" value="ASIM_0001624301"/>
</dbReference>
<evidence type="ECO:0000256" key="4">
    <source>
        <dbReference type="ARBA" id="ARBA00045690"/>
    </source>
</evidence>
<evidence type="ECO:0000259" key="5">
    <source>
        <dbReference type="SMART" id="SM00672"/>
    </source>
</evidence>
<dbReference type="AlphaFoldDB" id="A0A0M3K5K2"/>
<reference evidence="8" key="1">
    <citation type="submission" date="2017-02" db="UniProtKB">
        <authorList>
            <consortium name="WormBaseParasite"/>
        </authorList>
    </citation>
    <scope>IDENTIFICATION</scope>
</reference>
<comment type="subcellular location">
    <subcellularLocation>
        <location evidence="1">Endoplasmic reticulum lumen</location>
    </subcellularLocation>
</comment>
<dbReference type="PANTHER" id="PTHR12203">
    <property type="entry name" value="KDEL LYS-ASP-GLU-LEU CONTAINING - RELATED"/>
    <property type="match status" value="1"/>
</dbReference>